<accession>A0A396JUD8</accession>
<dbReference type="Proteomes" id="UP000265566">
    <property type="component" value="Chromosome 1"/>
</dbReference>
<name>A0A396JUD8_MEDTR</name>
<gene>
    <name evidence="1" type="ORF">MtrunA17_Chr1g0204261</name>
</gene>
<evidence type="ECO:0000313" key="1">
    <source>
        <dbReference type="EMBL" id="RHN81919.1"/>
    </source>
</evidence>
<comment type="caution">
    <text evidence="1">The sequence shown here is derived from an EMBL/GenBank/DDBJ whole genome shotgun (WGS) entry which is preliminary data.</text>
</comment>
<evidence type="ECO:0000313" key="2">
    <source>
        <dbReference type="Proteomes" id="UP000265566"/>
    </source>
</evidence>
<dbReference type="Gramene" id="rna6017">
    <property type="protein sequence ID" value="RHN81919.1"/>
    <property type="gene ID" value="gene6017"/>
</dbReference>
<dbReference type="AlphaFoldDB" id="A0A396JUD8"/>
<reference evidence="2" key="1">
    <citation type="journal article" date="2018" name="Nat. Plants">
        <title>Whole-genome landscape of Medicago truncatula symbiotic genes.</title>
        <authorList>
            <person name="Pecrix Y."/>
            <person name="Staton S.E."/>
            <person name="Sallet E."/>
            <person name="Lelandais-Briere C."/>
            <person name="Moreau S."/>
            <person name="Carrere S."/>
            <person name="Blein T."/>
            <person name="Jardinaud M.F."/>
            <person name="Latrasse D."/>
            <person name="Zouine M."/>
            <person name="Zahm M."/>
            <person name="Kreplak J."/>
            <person name="Mayjonade B."/>
            <person name="Satge C."/>
            <person name="Perez M."/>
            <person name="Cauet S."/>
            <person name="Marande W."/>
            <person name="Chantry-Darmon C."/>
            <person name="Lopez-Roques C."/>
            <person name="Bouchez O."/>
            <person name="Berard A."/>
            <person name="Debelle F."/>
            <person name="Munos S."/>
            <person name="Bendahmane A."/>
            <person name="Berges H."/>
            <person name="Niebel A."/>
            <person name="Buitink J."/>
            <person name="Frugier F."/>
            <person name="Benhamed M."/>
            <person name="Crespi M."/>
            <person name="Gouzy J."/>
            <person name="Gamas P."/>
        </authorList>
    </citation>
    <scope>NUCLEOTIDE SEQUENCE [LARGE SCALE GENOMIC DNA]</scope>
    <source>
        <strain evidence="2">cv. Jemalong A17</strain>
    </source>
</reference>
<dbReference type="EMBL" id="PSQE01000001">
    <property type="protein sequence ID" value="RHN81919.1"/>
    <property type="molecule type" value="Genomic_DNA"/>
</dbReference>
<sequence length="117" mass="13028">MWQGHFCNFKHQSPFPFHLFLVSLTKPSPLSLSRISLSLSAPPPSAATIHCCRSSFSFAGIPLSHLATVPLLRFNLFLRPPSLTPSAGISFKSNRRSNPLLKQSLFLFRSGFDVDEK</sequence>
<proteinExistence type="predicted"/>
<protein>
    <submittedName>
        <fullName evidence="1">Uncharacterized protein</fullName>
    </submittedName>
</protein>
<organism evidence="1 2">
    <name type="scientific">Medicago truncatula</name>
    <name type="common">Barrel medic</name>
    <name type="synonym">Medicago tribuloides</name>
    <dbReference type="NCBI Taxonomy" id="3880"/>
    <lineage>
        <taxon>Eukaryota</taxon>
        <taxon>Viridiplantae</taxon>
        <taxon>Streptophyta</taxon>
        <taxon>Embryophyta</taxon>
        <taxon>Tracheophyta</taxon>
        <taxon>Spermatophyta</taxon>
        <taxon>Magnoliopsida</taxon>
        <taxon>eudicotyledons</taxon>
        <taxon>Gunneridae</taxon>
        <taxon>Pentapetalae</taxon>
        <taxon>rosids</taxon>
        <taxon>fabids</taxon>
        <taxon>Fabales</taxon>
        <taxon>Fabaceae</taxon>
        <taxon>Papilionoideae</taxon>
        <taxon>50 kb inversion clade</taxon>
        <taxon>NPAAA clade</taxon>
        <taxon>Hologalegina</taxon>
        <taxon>IRL clade</taxon>
        <taxon>Trifolieae</taxon>
        <taxon>Medicago</taxon>
    </lineage>
</organism>